<dbReference type="SUPFAM" id="SSF51905">
    <property type="entry name" value="FAD/NAD(P)-binding domain"/>
    <property type="match status" value="1"/>
</dbReference>
<feature type="domain" description="FAD dependent oxidoreductase" evidence="5">
    <location>
        <begin position="4"/>
        <end position="343"/>
    </location>
</feature>
<dbReference type="SUPFAM" id="SSF54373">
    <property type="entry name" value="FAD-linked reductases, C-terminal domain"/>
    <property type="match status" value="1"/>
</dbReference>
<dbReference type="GO" id="GO:0008115">
    <property type="term" value="F:sarcosine oxidase activity"/>
    <property type="evidence" value="ECO:0007669"/>
    <property type="project" value="TreeGrafter"/>
</dbReference>
<evidence type="ECO:0000256" key="3">
    <source>
        <dbReference type="ARBA" id="ARBA00022827"/>
    </source>
</evidence>
<dbReference type="Pfam" id="PF01266">
    <property type="entry name" value="DAO"/>
    <property type="match status" value="1"/>
</dbReference>
<keyword evidence="7" id="KW-1185">Reference proteome</keyword>
<dbReference type="Proteomes" id="UP000642070">
    <property type="component" value="Unassembled WGS sequence"/>
</dbReference>
<reference evidence="6" key="2">
    <citation type="submission" date="2020-09" db="EMBL/GenBank/DDBJ databases">
        <authorList>
            <person name="Sun Q."/>
            <person name="Ohkuma M."/>
        </authorList>
    </citation>
    <scope>NUCLEOTIDE SEQUENCE</scope>
    <source>
        <strain evidence="6">JCM 19831</strain>
    </source>
</reference>
<evidence type="ECO:0000256" key="4">
    <source>
        <dbReference type="ARBA" id="ARBA00023002"/>
    </source>
</evidence>
<keyword evidence="2" id="KW-0285">Flavoprotein</keyword>
<dbReference type="PANTHER" id="PTHR10961">
    <property type="entry name" value="PEROXISOMAL SARCOSINE OXIDASE"/>
    <property type="match status" value="1"/>
</dbReference>
<proteinExistence type="predicted"/>
<reference evidence="6" key="1">
    <citation type="journal article" date="2014" name="Int. J. Syst. Evol. Microbiol.">
        <title>Complete genome sequence of Corynebacterium casei LMG S-19264T (=DSM 44701T), isolated from a smear-ripened cheese.</title>
        <authorList>
            <consortium name="US DOE Joint Genome Institute (JGI-PGF)"/>
            <person name="Walter F."/>
            <person name="Albersmeier A."/>
            <person name="Kalinowski J."/>
            <person name="Ruckert C."/>
        </authorList>
    </citation>
    <scope>NUCLEOTIDE SEQUENCE</scope>
    <source>
        <strain evidence="6">JCM 19831</strain>
    </source>
</reference>
<dbReference type="Gene3D" id="3.30.9.10">
    <property type="entry name" value="D-Amino Acid Oxidase, subunit A, domain 2"/>
    <property type="match status" value="1"/>
</dbReference>
<dbReference type="InterPro" id="IPR036188">
    <property type="entry name" value="FAD/NAD-bd_sf"/>
</dbReference>
<dbReference type="FunFam" id="3.50.50.60:FF:000189">
    <property type="entry name" value="Monomeric sarcosine oxidase"/>
    <property type="match status" value="1"/>
</dbReference>
<keyword evidence="3" id="KW-0274">FAD</keyword>
<evidence type="ECO:0000313" key="7">
    <source>
        <dbReference type="Proteomes" id="UP000642070"/>
    </source>
</evidence>
<dbReference type="InterPro" id="IPR045170">
    <property type="entry name" value="MTOX"/>
</dbReference>
<comment type="caution">
    <text evidence="6">The sequence shown here is derived from an EMBL/GenBank/DDBJ whole genome shotgun (WGS) entry which is preliminary data.</text>
</comment>
<evidence type="ECO:0000259" key="5">
    <source>
        <dbReference type="Pfam" id="PF01266"/>
    </source>
</evidence>
<name>A0A917U1W3_9ACTN</name>
<sequence length="358" mass="37979">MRYDVIVIGGGAMGSAAAWRLALRGASVLLLERFAAGHTRGASHGASRIFRVAYTEPGYIALARRALPLWRDLEEATGTSLLDVTGGVDHGDPTAIQALADALAEAGVPGEILDPGAAAERWPGLRFETKVLFHPAGGRLHADRSVAALQRAATTHGAVVRHESPATDVTVRGDDDVEVVTGDGVHRARRVVVAVGAWTGKLLKDRVRLPSLTVTQEQPAHFTPVTDASWPSFIHHRADGAVYGLLTPGEGVKAGFHATGPEVDPDRRDFTAEPAQLRRLQQYVERWLPGVDPATPAPISCTYTSTDTADFVLDRAGPLVVAAGFSGHGFKFTTAVGDLLADLALTAARPPDRFRLPA</sequence>
<evidence type="ECO:0000256" key="1">
    <source>
        <dbReference type="ARBA" id="ARBA00001974"/>
    </source>
</evidence>
<dbReference type="GO" id="GO:0050660">
    <property type="term" value="F:flavin adenine dinucleotide binding"/>
    <property type="evidence" value="ECO:0007669"/>
    <property type="project" value="InterPro"/>
</dbReference>
<evidence type="ECO:0000313" key="6">
    <source>
        <dbReference type="EMBL" id="GGM49805.1"/>
    </source>
</evidence>
<comment type="cofactor">
    <cofactor evidence="1">
        <name>FAD</name>
        <dbReference type="ChEBI" id="CHEBI:57692"/>
    </cofactor>
</comment>
<dbReference type="PANTHER" id="PTHR10961:SF7">
    <property type="entry name" value="FAD DEPENDENT OXIDOREDUCTASE DOMAIN-CONTAINING PROTEIN"/>
    <property type="match status" value="1"/>
</dbReference>
<dbReference type="InterPro" id="IPR006076">
    <property type="entry name" value="FAD-dep_OxRdtase"/>
</dbReference>
<dbReference type="NCBIfam" id="NF008425">
    <property type="entry name" value="PRK11259.1"/>
    <property type="match status" value="1"/>
</dbReference>
<evidence type="ECO:0000256" key="2">
    <source>
        <dbReference type="ARBA" id="ARBA00022630"/>
    </source>
</evidence>
<protein>
    <submittedName>
        <fullName evidence="6">N-methyltryptophan oxidase</fullName>
    </submittedName>
</protein>
<accession>A0A917U1W3</accession>
<dbReference type="AlphaFoldDB" id="A0A917U1W3"/>
<organism evidence="6 7">
    <name type="scientific">Dactylosporangium sucinum</name>
    <dbReference type="NCBI Taxonomy" id="1424081"/>
    <lineage>
        <taxon>Bacteria</taxon>
        <taxon>Bacillati</taxon>
        <taxon>Actinomycetota</taxon>
        <taxon>Actinomycetes</taxon>
        <taxon>Micromonosporales</taxon>
        <taxon>Micromonosporaceae</taxon>
        <taxon>Dactylosporangium</taxon>
    </lineage>
</organism>
<dbReference type="Gene3D" id="3.50.50.60">
    <property type="entry name" value="FAD/NAD(P)-binding domain"/>
    <property type="match status" value="1"/>
</dbReference>
<dbReference type="RefSeq" id="WP_229835954.1">
    <property type="nucleotide sequence ID" value="NZ_BMPI01000032.1"/>
</dbReference>
<dbReference type="EMBL" id="BMPI01000032">
    <property type="protein sequence ID" value="GGM49805.1"/>
    <property type="molecule type" value="Genomic_DNA"/>
</dbReference>
<keyword evidence="4" id="KW-0560">Oxidoreductase</keyword>
<gene>
    <name evidence="6" type="primary">solA</name>
    <name evidence="6" type="ORF">GCM10007977_059330</name>
</gene>